<feature type="compositionally biased region" description="Polar residues" evidence="2">
    <location>
        <begin position="829"/>
        <end position="841"/>
    </location>
</feature>
<dbReference type="CDD" id="cd16982">
    <property type="entry name" value="CID_Pcf11"/>
    <property type="match status" value="1"/>
</dbReference>
<dbReference type="SUPFAM" id="SSF48464">
    <property type="entry name" value="ENTH/VHS domain"/>
    <property type="match status" value="1"/>
</dbReference>
<dbReference type="GO" id="GO:0000993">
    <property type="term" value="F:RNA polymerase II complex binding"/>
    <property type="evidence" value="ECO:0007669"/>
    <property type="project" value="InterPro"/>
</dbReference>
<gene>
    <name evidence="4" type="ORF">LIER_08331</name>
</gene>
<dbReference type="PROSITE" id="PS51391">
    <property type="entry name" value="CID"/>
    <property type="match status" value="1"/>
</dbReference>
<feature type="compositionally biased region" description="Polar residues" evidence="2">
    <location>
        <begin position="585"/>
        <end position="617"/>
    </location>
</feature>
<dbReference type="GO" id="GO:0005849">
    <property type="term" value="C:mRNA cleavage factor complex"/>
    <property type="evidence" value="ECO:0007669"/>
    <property type="project" value="TreeGrafter"/>
</dbReference>
<dbReference type="PANTHER" id="PTHR15921:SF3">
    <property type="entry name" value="PRE-MRNA CLEAVAGE COMPLEX 2 PROTEIN PCF11"/>
    <property type="match status" value="1"/>
</dbReference>
<feature type="region of interest" description="Disordered" evidence="2">
    <location>
        <begin position="507"/>
        <end position="655"/>
    </location>
</feature>
<feature type="region of interest" description="Disordered" evidence="2">
    <location>
        <begin position="1"/>
        <end position="27"/>
    </location>
</feature>
<proteinExistence type="predicted"/>
<feature type="region of interest" description="Disordered" evidence="2">
    <location>
        <begin position="288"/>
        <end position="340"/>
    </location>
</feature>
<feature type="compositionally biased region" description="Basic and acidic residues" evidence="2">
    <location>
        <begin position="1"/>
        <end position="17"/>
    </location>
</feature>
<dbReference type="GO" id="GO:0006369">
    <property type="term" value="P:termination of RNA polymerase II transcription"/>
    <property type="evidence" value="ECO:0007669"/>
    <property type="project" value="InterPro"/>
</dbReference>
<dbReference type="GO" id="GO:0031124">
    <property type="term" value="P:mRNA 3'-end processing"/>
    <property type="evidence" value="ECO:0007669"/>
    <property type="project" value="InterPro"/>
</dbReference>
<dbReference type="Proteomes" id="UP001454036">
    <property type="component" value="Unassembled WGS sequence"/>
</dbReference>
<dbReference type="GO" id="GO:0003729">
    <property type="term" value="F:mRNA binding"/>
    <property type="evidence" value="ECO:0007669"/>
    <property type="project" value="InterPro"/>
</dbReference>
<dbReference type="EMBL" id="BAABME010001343">
    <property type="protein sequence ID" value="GAA0149063.1"/>
    <property type="molecule type" value="Genomic_DNA"/>
</dbReference>
<dbReference type="SMART" id="SM00582">
    <property type="entry name" value="RPR"/>
    <property type="match status" value="1"/>
</dbReference>
<feature type="compositionally biased region" description="Polar residues" evidence="2">
    <location>
        <begin position="423"/>
        <end position="438"/>
    </location>
</feature>
<dbReference type="InterPro" id="IPR008942">
    <property type="entry name" value="ENTH_VHS"/>
</dbReference>
<comment type="caution">
    <text evidence="4">The sequence shown here is derived from an EMBL/GenBank/DDBJ whole genome shotgun (WGS) entry which is preliminary data.</text>
</comment>
<dbReference type="PANTHER" id="PTHR15921">
    <property type="entry name" value="PRE-MRNA CLEAVAGE COMPLEX II"/>
    <property type="match status" value="1"/>
</dbReference>
<feature type="compositionally biased region" description="Low complexity" evidence="2">
    <location>
        <begin position="779"/>
        <end position="804"/>
    </location>
</feature>
<dbReference type="InterPro" id="IPR057242">
    <property type="entry name" value="PCFS4-like"/>
</dbReference>
<evidence type="ECO:0000256" key="2">
    <source>
        <dbReference type="SAM" id="MobiDB-lite"/>
    </source>
</evidence>
<evidence type="ECO:0000313" key="5">
    <source>
        <dbReference type="Proteomes" id="UP001454036"/>
    </source>
</evidence>
<dbReference type="InterPro" id="IPR013087">
    <property type="entry name" value="Znf_C2H2_type"/>
</dbReference>
<dbReference type="InterPro" id="IPR047415">
    <property type="entry name" value="Pcf11_CID"/>
</dbReference>
<reference evidence="4 5" key="1">
    <citation type="submission" date="2024-01" db="EMBL/GenBank/DDBJ databases">
        <title>The complete chloroplast genome sequence of Lithospermum erythrorhizon: insights into the phylogenetic relationship among Boraginaceae species and the maternal lineages of purple gromwells.</title>
        <authorList>
            <person name="Okada T."/>
            <person name="Watanabe K."/>
        </authorList>
    </citation>
    <scope>NUCLEOTIDE SEQUENCE [LARGE SCALE GENOMIC DNA]</scope>
</reference>
<evidence type="ECO:0000259" key="3">
    <source>
        <dbReference type="PROSITE" id="PS51391"/>
    </source>
</evidence>
<feature type="compositionally biased region" description="Polar residues" evidence="2">
    <location>
        <begin position="522"/>
        <end position="534"/>
    </location>
</feature>
<name>A0AAV3PCV9_LITER</name>
<feature type="compositionally biased region" description="Basic and acidic residues" evidence="2">
    <location>
        <begin position="535"/>
        <end position="551"/>
    </location>
</feature>
<dbReference type="InterPro" id="IPR045154">
    <property type="entry name" value="PCF11-like"/>
</dbReference>
<dbReference type="AlphaFoldDB" id="A0AAV3PCV9"/>
<dbReference type="InterPro" id="IPR006569">
    <property type="entry name" value="CID_dom"/>
</dbReference>
<organism evidence="4 5">
    <name type="scientific">Lithospermum erythrorhizon</name>
    <name type="common">Purple gromwell</name>
    <name type="synonym">Lithospermum officinale var. erythrorhizon</name>
    <dbReference type="NCBI Taxonomy" id="34254"/>
    <lineage>
        <taxon>Eukaryota</taxon>
        <taxon>Viridiplantae</taxon>
        <taxon>Streptophyta</taxon>
        <taxon>Embryophyta</taxon>
        <taxon>Tracheophyta</taxon>
        <taxon>Spermatophyta</taxon>
        <taxon>Magnoliopsida</taxon>
        <taxon>eudicotyledons</taxon>
        <taxon>Gunneridae</taxon>
        <taxon>Pentapetalae</taxon>
        <taxon>asterids</taxon>
        <taxon>lamiids</taxon>
        <taxon>Boraginales</taxon>
        <taxon>Boraginaceae</taxon>
        <taxon>Boraginoideae</taxon>
        <taxon>Lithospermeae</taxon>
        <taxon>Lithospermum</taxon>
    </lineage>
</organism>
<dbReference type="Pfam" id="PF04818">
    <property type="entry name" value="CID"/>
    <property type="match status" value="1"/>
</dbReference>
<dbReference type="PROSITE" id="PS00028">
    <property type="entry name" value="ZINC_FINGER_C2H2_1"/>
    <property type="match status" value="1"/>
</dbReference>
<dbReference type="Pfam" id="PF23228">
    <property type="entry name" value="zf_PCFS4"/>
    <property type="match status" value="1"/>
</dbReference>
<feature type="domain" description="CID" evidence="3">
    <location>
        <begin position="75"/>
        <end position="203"/>
    </location>
</feature>
<feature type="region of interest" description="Disordered" evidence="2">
    <location>
        <begin position="407"/>
        <end position="440"/>
    </location>
</feature>
<sequence length="1055" mass="115089">MESSRRPFDRSRLEPGPKKPRLANDEAPIARSFATRPLVSGSVVSGLGVSGLGSRLRERDTETGELIRGPLLQKQHQELVNQYKTALAELIFNSKPIITNLTIIAGENAHAAKAIAATICAHIIEVPSDQKLPSLYLLDSIVKNMGRDYIKHFAPKLPEVFCKAYQQVDPSIHPNMRHLFGTWKGVFPSLTLQTIEKELGFATAVNGSSSGSVAARPDSQAQRPAHSIYVNPKYLEARQRMQQSTRTVQHVHQQQLVDPVCDKNITATYGDSPEYEFELSKQPRIVVGKDDEKLKGQGSDKPWFDSGNSGTGSISNQRNGYDVKHGGHNYPVHNSSSSDKLLQPKLDIANRNSSSLNNSWKNSEEEEYMWDDMTSRPFDHAAVSGSTKDRWRHYDNERLDSEIHLRKPQSTLDHVSMADSEGSAESLSTEQKNLSHQMPSWAEEPHLPVSIRSAVPDRSILGNPGLSSTSNFMSRNPSQSLVGSVDIRSSTSATGSVGTRRQALGISSARAVMDPDAPSSEFLRQNTNKLSTKSVEQEVHIPALRRGDPRTSHSSGQLGLGPTRVPQDPAIPSQNVNPSKGGKSQAPNLSTSLQPRRHISSQPQQHLSTDLKSSNQAYKPVMPQIPGVETAPSLSNSSSDQSNPPTAESPVQSRASSLLAAVMKSGILGSNSVMTDVRKPSPHQTDLQPFPPVTQSPKQSGSVGPKTQPISALGLPNEKKLVPKTSQNKVEQPASSTVPVPTSSQSTQATIPISNPVSSLLSSLVAKGLITASSMDSESSVQPKISPKKPSSASESTESSPNLSHPVSTVTPPSCTNGNVSADKPTPIASVSSPQPTVSRTQSLIGCEFRPDVIRKMHLEVISELHDGFPHCCSSCGLQLRLKERLDKHLEWHARRSSEHTDVNKPSRGWYMDSEYWIDETACSPDGKTITFLEEETSEDTEQMVPADESQCVCILCGELFEDFFSKEKDEWMFKGAVYLNIPALDGMRENSSIWVSQGPIIHATCLSESSLHDLGVAEAVKLVSLSTVKDSYCSNECLSSPLYALICKIWLYQD</sequence>
<dbReference type="GO" id="GO:0005737">
    <property type="term" value="C:cytoplasm"/>
    <property type="evidence" value="ECO:0007669"/>
    <property type="project" value="TreeGrafter"/>
</dbReference>
<protein>
    <submittedName>
        <fullName evidence="4">RNA processing factor</fullName>
    </submittedName>
</protein>
<keyword evidence="1" id="KW-0507">mRNA processing</keyword>
<feature type="region of interest" description="Disordered" evidence="2">
    <location>
        <begin position="774"/>
        <end position="841"/>
    </location>
</feature>
<evidence type="ECO:0000313" key="4">
    <source>
        <dbReference type="EMBL" id="GAA0149063.1"/>
    </source>
</evidence>
<keyword evidence="5" id="KW-1185">Reference proteome</keyword>
<feature type="compositionally biased region" description="Polar residues" evidence="2">
    <location>
        <begin position="306"/>
        <end position="319"/>
    </location>
</feature>
<dbReference type="Gene3D" id="1.25.40.90">
    <property type="match status" value="1"/>
</dbReference>
<feature type="compositionally biased region" description="Polar residues" evidence="2">
    <location>
        <begin position="805"/>
        <end position="820"/>
    </location>
</feature>
<accession>A0AAV3PCV9</accession>
<feature type="compositionally biased region" description="Low complexity" evidence="2">
    <location>
        <begin position="732"/>
        <end position="748"/>
    </location>
</feature>
<feature type="region of interest" description="Disordered" evidence="2">
    <location>
        <begin position="671"/>
        <end position="750"/>
    </location>
</feature>
<dbReference type="FunFam" id="1.25.40.90:FF:000023">
    <property type="entry name" value="polyadenylation and cleavage factor homolog 4"/>
    <property type="match status" value="1"/>
</dbReference>
<feature type="compositionally biased region" description="Low complexity" evidence="2">
    <location>
        <begin position="632"/>
        <end position="645"/>
    </location>
</feature>
<evidence type="ECO:0000256" key="1">
    <source>
        <dbReference type="ARBA" id="ARBA00022664"/>
    </source>
</evidence>